<evidence type="ECO:0000256" key="2">
    <source>
        <dbReference type="SAM" id="MobiDB-lite"/>
    </source>
</evidence>
<dbReference type="Gene3D" id="2.20.100.10">
    <property type="entry name" value="Thrombospondin type-1 (TSP1) repeat"/>
    <property type="match status" value="1"/>
</dbReference>
<dbReference type="Proteomes" id="UP001519460">
    <property type="component" value="Unassembled WGS sequence"/>
</dbReference>
<evidence type="ECO:0000259" key="3">
    <source>
        <dbReference type="SMART" id="SM00041"/>
    </source>
</evidence>
<dbReference type="SUPFAM" id="SSF82895">
    <property type="entry name" value="TSP-1 type 1 repeat"/>
    <property type="match status" value="1"/>
</dbReference>
<dbReference type="AlphaFoldDB" id="A0ABD0M3S8"/>
<reference evidence="4 5" key="1">
    <citation type="journal article" date="2023" name="Sci. Data">
        <title>Genome assembly of the Korean intertidal mud-creeper Batillaria attramentaria.</title>
        <authorList>
            <person name="Patra A.K."/>
            <person name="Ho P.T."/>
            <person name="Jun S."/>
            <person name="Lee S.J."/>
            <person name="Kim Y."/>
            <person name="Won Y.J."/>
        </authorList>
    </citation>
    <scope>NUCLEOTIDE SEQUENCE [LARGE SCALE GENOMIC DNA]</scope>
    <source>
        <strain evidence="4">Wonlab-2016</strain>
    </source>
</reference>
<evidence type="ECO:0000313" key="5">
    <source>
        <dbReference type="Proteomes" id="UP001519460"/>
    </source>
</evidence>
<accession>A0ABD0M3S8</accession>
<dbReference type="Pfam" id="PF00090">
    <property type="entry name" value="TSP_1"/>
    <property type="match status" value="2"/>
</dbReference>
<feature type="region of interest" description="Disordered" evidence="2">
    <location>
        <begin position="1"/>
        <end position="23"/>
    </location>
</feature>
<organism evidence="4 5">
    <name type="scientific">Batillaria attramentaria</name>
    <dbReference type="NCBI Taxonomy" id="370345"/>
    <lineage>
        <taxon>Eukaryota</taxon>
        <taxon>Metazoa</taxon>
        <taxon>Spiralia</taxon>
        <taxon>Lophotrochozoa</taxon>
        <taxon>Mollusca</taxon>
        <taxon>Gastropoda</taxon>
        <taxon>Caenogastropoda</taxon>
        <taxon>Sorbeoconcha</taxon>
        <taxon>Cerithioidea</taxon>
        <taxon>Batillariidae</taxon>
        <taxon>Batillaria</taxon>
    </lineage>
</organism>
<dbReference type="PROSITE" id="PS50092">
    <property type="entry name" value="TSP1"/>
    <property type="match status" value="3"/>
</dbReference>
<dbReference type="SMART" id="SM00209">
    <property type="entry name" value="TSP1"/>
    <property type="match status" value="3"/>
</dbReference>
<evidence type="ECO:0000256" key="1">
    <source>
        <dbReference type="ARBA" id="ARBA00023157"/>
    </source>
</evidence>
<protein>
    <recommendedName>
        <fullName evidence="3">CTCK domain-containing protein</fullName>
    </recommendedName>
</protein>
<sequence length="764" mass="82498">PVTVCAEDMVPTSPNEEYYDTEDLPGNKVLQVTDFPDDVYVDSVPTDQNEDGQPDTEVFVPEEKNAEGVVTLQPGERYVLITETTETTVTTPGQPAGTQPVDDLVETLDDVVETTVGDVTVTIFEVPEDGVPTPVFVGPTESILKESQPEQPGDNAPVETFGPTVVTISKRPAGEPEPTEIVFCEKPTTPTTAPTPTTSATTAPTTSGPPPTTRETCEDMTEMTSFLVTPDSIDVQPAGGSVSFTEDGIVLNYPSSADGNVVIEVYMPVEGTLILTKLTGDFISYQIELPTEGNSVAVSDVTGKNVLLPGDASIFKEEYDEGYIVFSFRVTPGVAGTITVEKLIVCSIPQEDLCRISKENVEAELGFSLTDNAFGLTRDGQEIDLGPLVYITDGITIKGYCYECECKGNNVLECTKENCDTCPTLGPWSECSAECGAGQRTRSTDEIGVPDTCNTTETEDCFSQCTTTPAPCLSAWSDWSPCQGCVQRRTRDCTPECVAAGTCPDDSRTQETRACPCTTTPTTPRSTLECAENEVFACRTNRMACEETCVAYRAGCEVGQWEDWSPCSATCGPGVKSRSRVVSGNCNDIPDEETEVCDIPCECEDGETRYFEESCEEAVCIMGQFEVNEIVCEEVEYDCNNDTHVMIDDPENPCCQICIEIKYPCRPVQQEVISLNYTSPVLNAVCVSEPISISRCEGSCAPSSQTMQYMTDNNGIFQLVDDAGSCECCKPNVVTRTVDFDCGGVKETRDVPEIASCECMACAG</sequence>
<feature type="non-terminal residue" evidence="4">
    <location>
        <position position="1"/>
    </location>
</feature>
<dbReference type="InterPro" id="IPR000884">
    <property type="entry name" value="TSP1_rpt"/>
</dbReference>
<feature type="compositionally biased region" description="Low complexity" evidence="2">
    <location>
        <begin position="187"/>
        <end position="206"/>
    </location>
</feature>
<evidence type="ECO:0000313" key="4">
    <source>
        <dbReference type="EMBL" id="KAK7506023.1"/>
    </source>
</evidence>
<feature type="domain" description="CTCK" evidence="3">
    <location>
        <begin position="672"/>
        <end position="763"/>
    </location>
</feature>
<name>A0ABD0M3S8_9CAEN</name>
<dbReference type="SMART" id="SM00041">
    <property type="entry name" value="CT"/>
    <property type="match status" value="1"/>
</dbReference>
<keyword evidence="1" id="KW-1015">Disulfide bond</keyword>
<dbReference type="EMBL" id="JACVVK020000008">
    <property type="protein sequence ID" value="KAK7506023.1"/>
    <property type="molecule type" value="Genomic_DNA"/>
</dbReference>
<keyword evidence="5" id="KW-1185">Reference proteome</keyword>
<gene>
    <name evidence="4" type="ORF">BaRGS_00002745</name>
</gene>
<proteinExistence type="predicted"/>
<dbReference type="InterPro" id="IPR006207">
    <property type="entry name" value="Cys_knot_C"/>
</dbReference>
<feature type="non-terminal residue" evidence="4">
    <location>
        <position position="764"/>
    </location>
</feature>
<dbReference type="InterPro" id="IPR036383">
    <property type="entry name" value="TSP1_rpt_sf"/>
</dbReference>
<feature type="region of interest" description="Disordered" evidence="2">
    <location>
        <begin position="185"/>
        <end position="214"/>
    </location>
</feature>
<comment type="caution">
    <text evidence="4">The sequence shown here is derived from an EMBL/GenBank/DDBJ whole genome shotgun (WGS) entry which is preliminary data.</text>
</comment>